<dbReference type="InterPro" id="IPR011051">
    <property type="entry name" value="RmlC_Cupin_sf"/>
</dbReference>
<evidence type="ECO:0000313" key="2">
    <source>
        <dbReference type="EMBL" id="KAE8126782.1"/>
    </source>
</evidence>
<dbReference type="InterPro" id="IPR013096">
    <property type="entry name" value="Cupin_2"/>
</dbReference>
<sequence length="105" mass="11657">MSEVEDLPSLVSIQPEATVSRTVLSEDGLRIVLFAFDKGQVLTEHTAAMPVMLQVSEGRLLITADGRDTELVPGKVIYFSTRLPHTVEAIEPSKMMLSMFDTRQH</sequence>
<dbReference type="Proteomes" id="UP000325415">
    <property type="component" value="Unassembled WGS sequence"/>
</dbReference>
<evidence type="ECO:0000313" key="3">
    <source>
        <dbReference type="Proteomes" id="UP000325415"/>
    </source>
</evidence>
<dbReference type="PANTHER" id="PTHR37694">
    <property type="entry name" value="SLR8022 PROTEIN"/>
    <property type="match status" value="1"/>
</dbReference>
<organism evidence="2 3">
    <name type="scientific">Bifidobacterium tibiigranuli</name>
    <dbReference type="NCBI Taxonomy" id="2172043"/>
    <lineage>
        <taxon>Bacteria</taxon>
        <taxon>Bacillati</taxon>
        <taxon>Actinomycetota</taxon>
        <taxon>Actinomycetes</taxon>
        <taxon>Bifidobacteriales</taxon>
        <taxon>Bifidobacteriaceae</taxon>
        <taxon>Bifidobacterium</taxon>
    </lineage>
</organism>
<dbReference type="InterPro" id="IPR014710">
    <property type="entry name" value="RmlC-like_jellyroll"/>
</dbReference>
<accession>A0A5N6RX11</accession>
<dbReference type="OrthoDB" id="1121052at2"/>
<proteinExistence type="predicted"/>
<reference evidence="2 3" key="1">
    <citation type="submission" date="2018-04" db="EMBL/GenBank/DDBJ databases">
        <authorList>
            <person name="Eckel V.P."/>
            <person name="Vogel R.F."/>
        </authorList>
    </citation>
    <scope>NUCLEOTIDE SEQUENCE [LARGE SCALE GENOMIC DNA]</scope>
    <source>
        <strain evidence="3">TMW 2.1764</strain>
    </source>
</reference>
<dbReference type="EMBL" id="QDAG01000011">
    <property type="protein sequence ID" value="KAE8126782.1"/>
    <property type="molecule type" value="Genomic_DNA"/>
</dbReference>
<feature type="domain" description="Cupin type-2" evidence="1">
    <location>
        <begin position="33"/>
        <end position="95"/>
    </location>
</feature>
<name>A0A5N6RX11_9BIFI</name>
<comment type="caution">
    <text evidence="2">The sequence shown here is derived from an EMBL/GenBank/DDBJ whole genome shotgun (WGS) entry which is preliminary data.</text>
</comment>
<dbReference type="Pfam" id="PF07883">
    <property type="entry name" value="Cupin_2"/>
    <property type="match status" value="1"/>
</dbReference>
<gene>
    <name evidence="2" type="ORF">DDE84_09975</name>
</gene>
<dbReference type="SUPFAM" id="SSF51182">
    <property type="entry name" value="RmlC-like cupins"/>
    <property type="match status" value="1"/>
</dbReference>
<dbReference type="CDD" id="cd02230">
    <property type="entry name" value="cupin_HP0902-like"/>
    <property type="match status" value="1"/>
</dbReference>
<dbReference type="Gene3D" id="2.60.120.10">
    <property type="entry name" value="Jelly Rolls"/>
    <property type="match status" value="1"/>
</dbReference>
<evidence type="ECO:0000259" key="1">
    <source>
        <dbReference type="Pfam" id="PF07883"/>
    </source>
</evidence>
<protein>
    <submittedName>
        <fullName evidence="2">Cupin domain-containing protein</fullName>
    </submittedName>
</protein>
<dbReference type="AlphaFoldDB" id="A0A5N6RX11"/>
<dbReference type="PANTHER" id="PTHR37694:SF1">
    <property type="entry name" value="SLR8022 PROTEIN"/>
    <property type="match status" value="1"/>
</dbReference>
<keyword evidence="3" id="KW-1185">Reference proteome</keyword>